<evidence type="ECO:0000313" key="2">
    <source>
        <dbReference type="EMBL" id="CAB4756428.1"/>
    </source>
</evidence>
<dbReference type="EMBL" id="CAEZYQ010000019">
    <property type="protein sequence ID" value="CAB4756428.1"/>
    <property type="molecule type" value="Genomic_DNA"/>
</dbReference>
<feature type="region of interest" description="Disordered" evidence="1">
    <location>
        <begin position="130"/>
        <end position="151"/>
    </location>
</feature>
<gene>
    <name evidence="2" type="ORF">UFOPK2761_02335</name>
</gene>
<proteinExistence type="predicted"/>
<organism evidence="2">
    <name type="scientific">freshwater metagenome</name>
    <dbReference type="NCBI Taxonomy" id="449393"/>
    <lineage>
        <taxon>unclassified sequences</taxon>
        <taxon>metagenomes</taxon>
        <taxon>ecological metagenomes</taxon>
    </lineage>
</organism>
<accession>A0A6J6UBA4</accession>
<sequence>MSREIDAWSPARTKTFKPELRLTTSASTLVALEVLDLALRQRDYKILDRTAASLRARYIDWFDLISGGINRTVLHLTVQQDVTPERPTSTTVVVRARSLDSDQKARKLAAEGLSNALAMLRAQGHAAQATDWYDADRGAPGAPGEGTDGYP</sequence>
<reference evidence="2" key="1">
    <citation type="submission" date="2020-05" db="EMBL/GenBank/DDBJ databases">
        <authorList>
            <person name="Chiriac C."/>
            <person name="Salcher M."/>
            <person name="Ghai R."/>
            <person name="Kavagutti S V."/>
        </authorList>
    </citation>
    <scope>NUCLEOTIDE SEQUENCE</scope>
</reference>
<protein>
    <submittedName>
        <fullName evidence="2">Unannotated protein</fullName>
    </submittedName>
</protein>
<name>A0A6J6UBA4_9ZZZZ</name>
<dbReference type="AlphaFoldDB" id="A0A6J6UBA4"/>
<feature type="compositionally biased region" description="Gly residues" evidence="1">
    <location>
        <begin position="141"/>
        <end position="151"/>
    </location>
</feature>
<evidence type="ECO:0000256" key="1">
    <source>
        <dbReference type="SAM" id="MobiDB-lite"/>
    </source>
</evidence>